<proteinExistence type="predicted"/>
<dbReference type="Gene3D" id="3.60.21.10">
    <property type="match status" value="2"/>
</dbReference>
<accession>A0A3B0C9M5</accession>
<dbReference type="AlphaFoldDB" id="A0A3B0C9M5"/>
<dbReference type="EMBL" id="RBCJ01000001">
    <property type="protein sequence ID" value="RKN82502.1"/>
    <property type="molecule type" value="Genomic_DNA"/>
</dbReference>
<dbReference type="InterPro" id="IPR004843">
    <property type="entry name" value="Calcineurin-like_PHP"/>
</dbReference>
<dbReference type="SUPFAM" id="SSF56300">
    <property type="entry name" value="Metallo-dependent phosphatases"/>
    <property type="match status" value="1"/>
</dbReference>
<protein>
    <submittedName>
        <fullName evidence="2">Metallophosphoesterase</fullName>
    </submittedName>
</protein>
<dbReference type="RefSeq" id="WP_120709693.1">
    <property type="nucleotide sequence ID" value="NZ_RBCJ01000001.1"/>
</dbReference>
<sequence>MNFLGNTKYLLPFIVLTIGISCAPKKSLRLQELQIAIIADAHLQDVYGELQDSEYRGVKNPKNGGYALIRTMGSQLRSTRIFNENYFAFLAALDDIAKRNVRYVLLPGDFSDDGQPIHLRGLKRILEDYSERHGLSFYLIHGNHDVVRPFNRKDGKVDFLGEGGKRQPIMSHLQMYVADTIKEHPVIVSRDIQNLGYYESTNHMADFGFFPKEDHIYWESPFSDYTYDTYNFKQAKEQASLKNRSVLLPPNDVPLPDTSYLVEPIEGLWLLALDANTYLKKERSGEENDSKDYPNTGIGHDNLLETKKYLLDWVGKVVKSSEEHGKTLIAFSHYPMVDFTNGATPEIDNLLVGSQMQLRRVPNNKVAELFADAGLKLHFGGHIHINDTGITTTAKGNTLVNVQVPSLAAYKPAYKLLTLREKEIMEVETITLDSVPRLDEFFNLYEQEHTFLKSISDQNTWNKAVLTSKNYHEFMTWHLRELVRLRFLKSEWPSEFASFLLPISGKELLALSQTNTSEPLEESLIKIKNNHNKASGYWIKARESANKANLDFDRFDDWSGSDLVFDLYRLRSADELAFDDIGLERLDQYRLIIKSFIKQGKSISDNDPMLSSMLELLKMFQKFMNGEPSDHFQIHLKTGKVIPLNNKRTY</sequence>
<name>A0A3B0C9M5_9FLAO</name>
<comment type="caution">
    <text evidence="2">The sequence shown here is derived from an EMBL/GenBank/DDBJ whole genome shotgun (WGS) entry which is preliminary data.</text>
</comment>
<organism evidence="2 3">
    <name type="scientific">Ulvibacterium marinum</name>
    <dbReference type="NCBI Taxonomy" id="2419782"/>
    <lineage>
        <taxon>Bacteria</taxon>
        <taxon>Pseudomonadati</taxon>
        <taxon>Bacteroidota</taxon>
        <taxon>Flavobacteriia</taxon>
        <taxon>Flavobacteriales</taxon>
        <taxon>Flavobacteriaceae</taxon>
        <taxon>Ulvibacterium</taxon>
    </lineage>
</organism>
<reference evidence="2 3" key="1">
    <citation type="submission" date="2018-10" db="EMBL/GenBank/DDBJ databases">
        <title>Ulvibacterium marinum gen. nov., sp. nov., a novel marine bacterium of the family Flavobacteriaceae, isolated from a culture of the green alga Ulva prolifera.</title>
        <authorList>
            <person name="Zhang Z."/>
        </authorList>
    </citation>
    <scope>NUCLEOTIDE SEQUENCE [LARGE SCALE GENOMIC DNA]</scope>
    <source>
        <strain evidence="2 3">CCMM003</strain>
    </source>
</reference>
<evidence type="ECO:0000313" key="3">
    <source>
        <dbReference type="Proteomes" id="UP000276603"/>
    </source>
</evidence>
<gene>
    <name evidence="2" type="ORF">D7Z94_01240</name>
</gene>
<dbReference type="Pfam" id="PF00149">
    <property type="entry name" value="Metallophos"/>
    <property type="match status" value="1"/>
</dbReference>
<dbReference type="OrthoDB" id="5695107at2"/>
<dbReference type="Proteomes" id="UP000276603">
    <property type="component" value="Unassembled WGS sequence"/>
</dbReference>
<dbReference type="InterPro" id="IPR029052">
    <property type="entry name" value="Metallo-depent_PP-like"/>
</dbReference>
<keyword evidence="3" id="KW-1185">Reference proteome</keyword>
<evidence type="ECO:0000259" key="1">
    <source>
        <dbReference type="Pfam" id="PF00149"/>
    </source>
</evidence>
<evidence type="ECO:0000313" key="2">
    <source>
        <dbReference type="EMBL" id="RKN82502.1"/>
    </source>
</evidence>
<dbReference type="GO" id="GO:0016787">
    <property type="term" value="F:hydrolase activity"/>
    <property type="evidence" value="ECO:0007669"/>
    <property type="project" value="InterPro"/>
</dbReference>
<feature type="domain" description="Calcineurin-like phosphoesterase" evidence="1">
    <location>
        <begin position="34"/>
        <end position="159"/>
    </location>
</feature>